<dbReference type="AlphaFoldDB" id="A0A9P9JH31"/>
<reference evidence="2" key="1">
    <citation type="journal article" date="2021" name="Nat. Commun.">
        <title>Genetic determinants of endophytism in the Arabidopsis root mycobiome.</title>
        <authorList>
            <person name="Mesny F."/>
            <person name="Miyauchi S."/>
            <person name="Thiergart T."/>
            <person name="Pickel B."/>
            <person name="Atanasova L."/>
            <person name="Karlsson M."/>
            <person name="Huettel B."/>
            <person name="Barry K.W."/>
            <person name="Haridas S."/>
            <person name="Chen C."/>
            <person name="Bauer D."/>
            <person name="Andreopoulos W."/>
            <person name="Pangilinan J."/>
            <person name="LaButti K."/>
            <person name="Riley R."/>
            <person name="Lipzen A."/>
            <person name="Clum A."/>
            <person name="Drula E."/>
            <person name="Henrissat B."/>
            <person name="Kohler A."/>
            <person name="Grigoriev I.V."/>
            <person name="Martin F.M."/>
            <person name="Hacquard S."/>
        </authorList>
    </citation>
    <scope>NUCLEOTIDE SEQUENCE</scope>
    <source>
        <strain evidence="2">MPI-CAGE-AT-0021</strain>
    </source>
</reference>
<organism evidence="2 3">
    <name type="scientific">Dactylonectria estremocensis</name>
    <dbReference type="NCBI Taxonomy" id="1079267"/>
    <lineage>
        <taxon>Eukaryota</taxon>
        <taxon>Fungi</taxon>
        <taxon>Dikarya</taxon>
        <taxon>Ascomycota</taxon>
        <taxon>Pezizomycotina</taxon>
        <taxon>Sordariomycetes</taxon>
        <taxon>Hypocreomycetidae</taxon>
        <taxon>Hypocreales</taxon>
        <taxon>Nectriaceae</taxon>
        <taxon>Dactylonectria</taxon>
    </lineage>
</organism>
<keyword evidence="3" id="KW-1185">Reference proteome</keyword>
<sequence>MYLILHAAVHRCRERTISPTSPATSARILTGKRGRAGAGWLNCVMRSKYCCKDDNSGKKLSASGNSRPPRLAHPPQALGGTMPGRIHGERPDSLLHFVHYIQISAAVRPLLLWHATKLHGGAALLCWQSLTDLSSGFFALVRYRSGQVYETRSSGGFQFQCCLSSSQPETPSGSCELDDAASGASTTTASRSRFGPSCIRDPASLPQPSSPMPEIQRDMDKVLPDGGDDMMLRSAPLRCDTSWAIGVQAALRDLAAPYCRSGIAIHRAALPILGPPPSPLCFASP</sequence>
<evidence type="ECO:0000256" key="1">
    <source>
        <dbReference type="SAM" id="MobiDB-lite"/>
    </source>
</evidence>
<accession>A0A9P9JH31</accession>
<dbReference type="Proteomes" id="UP000717696">
    <property type="component" value="Unassembled WGS sequence"/>
</dbReference>
<feature type="region of interest" description="Disordered" evidence="1">
    <location>
        <begin position="186"/>
        <end position="217"/>
    </location>
</feature>
<comment type="caution">
    <text evidence="2">The sequence shown here is derived from an EMBL/GenBank/DDBJ whole genome shotgun (WGS) entry which is preliminary data.</text>
</comment>
<gene>
    <name evidence="2" type="ORF">B0J13DRAFT_176492</name>
</gene>
<evidence type="ECO:0000313" key="2">
    <source>
        <dbReference type="EMBL" id="KAH7157683.1"/>
    </source>
</evidence>
<evidence type="ECO:0000313" key="3">
    <source>
        <dbReference type="Proteomes" id="UP000717696"/>
    </source>
</evidence>
<proteinExistence type="predicted"/>
<name>A0A9P9JH31_9HYPO</name>
<protein>
    <submittedName>
        <fullName evidence="2">Uncharacterized protein</fullName>
    </submittedName>
</protein>
<dbReference type="EMBL" id="JAGMUU010000003">
    <property type="protein sequence ID" value="KAH7157683.1"/>
    <property type="molecule type" value="Genomic_DNA"/>
</dbReference>
<feature type="region of interest" description="Disordered" evidence="1">
    <location>
        <begin position="60"/>
        <end position="83"/>
    </location>
</feature>